<accession>A0A1Y1IFI0</accession>
<evidence type="ECO:0000259" key="8">
    <source>
        <dbReference type="PROSITE" id="PS50850"/>
    </source>
</evidence>
<dbReference type="Gene3D" id="1.20.1250.20">
    <property type="entry name" value="MFS general substrate transporter like domains"/>
    <property type="match status" value="1"/>
</dbReference>
<gene>
    <name evidence="9" type="ORF">KFL_003170070</name>
</gene>
<dbReference type="EMBL" id="DF237266">
    <property type="protein sequence ID" value="GAQ86868.1"/>
    <property type="molecule type" value="Genomic_DNA"/>
</dbReference>
<reference evidence="9 10" key="1">
    <citation type="journal article" date="2014" name="Nat. Commun.">
        <title>Klebsormidium flaccidum genome reveals primary factors for plant terrestrial adaptation.</title>
        <authorList>
            <person name="Hori K."/>
            <person name="Maruyama F."/>
            <person name="Fujisawa T."/>
            <person name="Togashi T."/>
            <person name="Yamamoto N."/>
            <person name="Seo M."/>
            <person name="Sato S."/>
            <person name="Yamada T."/>
            <person name="Mori H."/>
            <person name="Tajima N."/>
            <person name="Moriyama T."/>
            <person name="Ikeuchi M."/>
            <person name="Watanabe M."/>
            <person name="Wada H."/>
            <person name="Kobayashi K."/>
            <person name="Saito M."/>
            <person name="Masuda T."/>
            <person name="Sasaki-Sekimoto Y."/>
            <person name="Mashiguchi K."/>
            <person name="Awai K."/>
            <person name="Shimojima M."/>
            <person name="Masuda S."/>
            <person name="Iwai M."/>
            <person name="Nobusawa T."/>
            <person name="Narise T."/>
            <person name="Kondo S."/>
            <person name="Saito H."/>
            <person name="Sato R."/>
            <person name="Murakawa M."/>
            <person name="Ihara Y."/>
            <person name="Oshima-Yamada Y."/>
            <person name="Ohtaka K."/>
            <person name="Satoh M."/>
            <person name="Sonobe K."/>
            <person name="Ishii M."/>
            <person name="Ohtani R."/>
            <person name="Kanamori-Sato M."/>
            <person name="Honoki R."/>
            <person name="Miyazaki D."/>
            <person name="Mochizuki H."/>
            <person name="Umetsu J."/>
            <person name="Higashi K."/>
            <person name="Shibata D."/>
            <person name="Kamiya Y."/>
            <person name="Sato N."/>
            <person name="Nakamura Y."/>
            <person name="Tabata S."/>
            <person name="Ida S."/>
            <person name="Kurokawa K."/>
            <person name="Ohta H."/>
        </authorList>
    </citation>
    <scope>NUCLEOTIDE SEQUENCE [LARGE SCALE GENOMIC DNA]</scope>
    <source>
        <strain evidence="9 10">NIES-2285</strain>
    </source>
</reference>
<feature type="transmembrane region" description="Helical" evidence="7">
    <location>
        <begin position="103"/>
        <end position="123"/>
    </location>
</feature>
<keyword evidence="5 7" id="KW-0472">Membrane</keyword>
<dbReference type="InterPro" id="IPR036259">
    <property type="entry name" value="MFS_trans_sf"/>
</dbReference>
<feature type="transmembrane region" description="Helical" evidence="7">
    <location>
        <begin position="531"/>
        <end position="550"/>
    </location>
</feature>
<comment type="subcellular location">
    <subcellularLocation>
        <location evidence="1">Membrane</location>
        <topology evidence="1">Multi-pass membrane protein</topology>
    </subcellularLocation>
</comment>
<keyword evidence="3 7" id="KW-0812">Transmembrane</keyword>
<dbReference type="OrthoDB" id="4139357at2759"/>
<dbReference type="GO" id="GO:0016020">
    <property type="term" value="C:membrane"/>
    <property type="evidence" value="ECO:0000318"/>
    <property type="project" value="GO_Central"/>
</dbReference>
<evidence type="ECO:0000256" key="6">
    <source>
        <dbReference type="SAM" id="MobiDB-lite"/>
    </source>
</evidence>
<feature type="transmembrane region" description="Helical" evidence="7">
    <location>
        <begin position="187"/>
        <end position="210"/>
    </location>
</feature>
<dbReference type="PROSITE" id="PS00216">
    <property type="entry name" value="SUGAR_TRANSPORT_1"/>
    <property type="match status" value="1"/>
</dbReference>
<sequence>MAPPASYLEIETTRTAAMVDGRLEIAEEDEAEQGIAQPTDEDSAGVYTVEDAIEASGFGPFHTMLLLYTGTAWLADACEMILLSYVGPAARCEWHLSPAQEGAISSAVFLGVFLGSNCWGIVSDEWGRRVGFFATAVFTLVFGLLSAVSPAYWFLLVSRALVGFGLGGGSVIFSLFMEFIPSSRRGFWLVCVEFFWTIGSVAQALLAWIVMPTLQWRWLVAFSATPFLLLLIFYPVLPESPRYLMVKGREKSSLAVLQRMAVRNRKSLPPGRLVHSHPKDRPSPEHPTEVPGTVPQSVFERNLSPQKRRVSGYQKIPAPGGHEDEKRTTQKRPLADAAALLRDLLSPSLWRSTVILWLVFFACAFTYYGLVLLTTQIGSKRPGLSGTTGEDCGQDSKQVQCSAEGLPIMDNSAYRDVLITSCAEFPGTLIAALMIDVVGRKRSLFGMLLFSSACLLPLLHTLSESLTTLLLFGARAAIQGSFSVIWAYGPELYPTAVRSTGLGVGNGFARLGGFVCPFVAVDLIASCQRGLAVGLFCAVPLIAAIATLCFPKETKASRFEEKDLDELEAPQQ</sequence>
<dbReference type="OMA" id="CVSPYFW"/>
<evidence type="ECO:0000256" key="3">
    <source>
        <dbReference type="ARBA" id="ARBA00022692"/>
    </source>
</evidence>
<feature type="transmembrane region" description="Helical" evidence="7">
    <location>
        <begin position="508"/>
        <end position="525"/>
    </location>
</feature>
<organism evidence="9 10">
    <name type="scientific">Klebsormidium nitens</name>
    <name type="common">Green alga</name>
    <name type="synonym">Ulothrix nitens</name>
    <dbReference type="NCBI Taxonomy" id="105231"/>
    <lineage>
        <taxon>Eukaryota</taxon>
        <taxon>Viridiplantae</taxon>
        <taxon>Streptophyta</taxon>
        <taxon>Klebsormidiophyceae</taxon>
        <taxon>Klebsormidiales</taxon>
        <taxon>Klebsormidiaceae</taxon>
        <taxon>Klebsormidium</taxon>
    </lineage>
</organism>
<feature type="transmembrane region" description="Helical" evidence="7">
    <location>
        <begin position="130"/>
        <end position="155"/>
    </location>
</feature>
<feature type="transmembrane region" description="Helical" evidence="7">
    <location>
        <begin position="161"/>
        <end position="180"/>
    </location>
</feature>
<dbReference type="InterPro" id="IPR005828">
    <property type="entry name" value="MFS_sugar_transport-like"/>
</dbReference>
<feature type="compositionally biased region" description="Basic and acidic residues" evidence="6">
    <location>
        <begin position="277"/>
        <end position="288"/>
    </location>
</feature>
<dbReference type="InterPro" id="IPR005829">
    <property type="entry name" value="Sugar_transporter_CS"/>
</dbReference>
<protein>
    <submittedName>
        <fullName evidence="9">Transporter family protein</fullName>
    </submittedName>
</protein>
<dbReference type="PROSITE" id="PS50850">
    <property type="entry name" value="MFS"/>
    <property type="match status" value="1"/>
</dbReference>
<dbReference type="PANTHER" id="PTHR23511:SF5">
    <property type="entry name" value="MAJOR FACILITATOR-TYPE TRANSPORTER HXNZ-RELATED"/>
    <property type="match status" value="1"/>
</dbReference>
<keyword evidence="10" id="KW-1185">Reference proteome</keyword>
<dbReference type="SUPFAM" id="SSF103473">
    <property type="entry name" value="MFS general substrate transporter"/>
    <property type="match status" value="1"/>
</dbReference>
<feature type="transmembrane region" description="Helical" evidence="7">
    <location>
        <begin position="354"/>
        <end position="373"/>
    </location>
</feature>
<evidence type="ECO:0000256" key="7">
    <source>
        <dbReference type="SAM" id="Phobius"/>
    </source>
</evidence>
<evidence type="ECO:0000256" key="4">
    <source>
        <dbReference type="ARBA" id="ARBA00022989"/>
    </source>
</evidence>
<feature type="transmembrane region" description="Helical" evidence="7">
    <location>
        <begin position="216"/>
        <end position="237"/>
    </location>
</feature>
<feature type="transmembrane region" description="Helical" evidence="7">
    <location>
        <begin position="417"/>
        <end position="437"/>
    </location>
</feature>
<feature type="transmembrane region" description="Helical" evidence="7">
    <location>
        <begin position="65"/>
        <end position="83"/>
    </location>
</feature>
<keyword evidence="4 7" id="KW-1133">Transmembrane helix</keyword>
<evidence type="ECO:0000313" key="9">
    <source>
        <dbReference type="EMBL" id="GAQ86868.1"/>
    </source>
</evidence>
<dbReference type="Proteomes" id="UP000054558">
    <property type="component" value="Unassembled WGS sequence"/>
</dbReference>
<dbReference type="PANTHER" id="PTHR23511">
    <property type="entry name" value="SYNAPTIC VESICLE GLYCOPROTEIN 2"/>
    <property type="match status" value="1"/>
</dbReference>
<evidence type="ECO:0000313" key="10">
    <source>
        <dbReference type="Proteomes" id="UP000054558"/>
    </source>
</evidence>
<dbReference type="STRING" id="105231.A0A1Y1IFI0"/>
<dbReference type="GO" id="GO:0022857">
    <property type="term" value="F:transmembrane transporter activity"/>
    <property type="evidence" value="ECO:0007669"/>
    <property type="project" value="InterPro"/>
</dbReference>
<evidence type="ECO:0000256" key="5">
    <source>
        <dbReference type="ARBA" id="ARBA00023136"/>
    </source>
</evidence>
<dbReference type="Pfam" id="PF00083">
    <property type="entry name" value="Sugar_tr"/>
    <property type="match status" value="2"/>
</dbReference>
<evidence type="ECO:0000256" key="2">
    <source>
        <dbReference type="ARBA" id="ARBA00022448"/>
    </source>
</evidence>
<dbReference type="InterPro" id="IPR020846">
    <property type="entry name" value="MFS_dom"/>
</dbReference>
<feature type="domain" description="Major facilitator superfamily (MFS) profile" evidence="8">
    <location>
        <begin position="65"/>
        <end position="555"/>
    </location>
</feature>
<feature type="region of interest" description="Disordered" evidence="6">
    <location>
        <begin position="268"/>
        <end position="331"/>
    </location>
</feature>
<feature type="transmembrane region" description="Helical" evidence="7">
    <location>
        <begin position="444"/>
        <end position="463"/>
    </location>
</feature>
<dbReference type="AlphaFoldDB" id="A0A1Y1IFI0"/>
<name>A0A1Y1IFI0_KLENI</name>
<proteinExistence type="predicted"/>
<keyword evidence="2" id="KW-0813">Transport</keyword>
<evidence type="ECO:0000256" key="1">
    <source>
        <dbReference type="ARBA" id="ARBA00004141"/>
    </source>
</evidence>
<feature type="transmembrane region" description="Helical" evidence="7">
    <location>
        <begin position="469"/>
        <end position="488"/>
    </location>
</feature>